<keyword evidence="1" id="KW-0812">Transmembrane</keyword>
<comment type="caution">
    <text evidence="2">The sequence shown here is derived from an EMBL/GenBank/DDBJ whole genome shotgun (WGS) entry which is preliminary data.</text>
</comment>
<feature type="transmembrane region" description="Helical" evidence="1">
    <location>
        <begin position="68"/>
        <end position="98"/>
    </location>
</feature>
<feature type="transmembrane region" description="Helical" evidence="1">
    <location>
        <begin position="126"/>
        <end position="146"/>
    </location>
</feature>
<keyword evidence="1" id="KW-1133">Transmembrane helix</keyword>
<proteinExistence type="predicted"/>
<accession>A0A4V6RDK2</accession>
<keyword evidence="1" id="KW-0472">Membrane</keyword>
<evidence type="ECO:0000313" key="3">
    <source>
        <dbReference type="Proteomes" id="UP000309893"/>
    </source>
</evidence>
<dbReference type="RefSeq" id="WP_135949939.1">
    <property type="nucleotide sequence ID" value="NZ_SRYO01000010.1"/>
</dbReference>
<evidence type="ECO:0000313" key="2">
    <source>
        <dbReference type="EMBL" id="TGY34330.1"/>
    </source>
</evidence>
<dbReference type="EMBL" id="SRYO01000010">
    <property type="protein sequence ID" value="TGY34330.1"/>
    <property type="molecule type" value="Genomic_DNA"/>
</dbReference>
<evidence type="ECO:0000256" key="1">
    <source>
        <dbReference type="SAM" id="Phobius"/>
    </source>
</evidence>
<feature type="transmembrane region" description="Helical" evidence="1">
    <location>
        <begin position="158"/>
        <end position="180"/>
    </location>
</feature>
<reference evidence="2 3" key="1">
    <citation type="submission" date="2019-04" db="EMBL/GenBank/DDBJ databases">
        <title>Microbes associate with the intestines of laboratory mice.</title>
        <authorList>
            <person name="Navarre W."/>
            <person name="Wong E."/>
            <person name="Huang K."/>
            <person name="Tropini C."/>
            <person name="Ng K."/>
            <person name="Yu B."/>
        </authorList>
    </citation>
    <scope>NUCLEOTIDE SEQUENCE [LARGE SCALE GENOMIC DNA]</scope>
    <source>
        <strain evidence="2 3">NM46_B2-13</strain>
    </source>
</reference>
<name>A0A4V6RDK2_9MICO</name>
<feature type="transmembrane region" description="Helical" evidence="1">
    <location>
        <begin position="20"/>
        <end position="47"/>
    </location>
</feature>
<sequence>MYLASVVAPSVGARVGRVFGYLGLVVLWAAILAVGIFATVLALPGALGAAGPEGLGDSQLFRHSDTWLAVFVLPLLALIFGTISVFIVTASLGALLAAATLFVRSLNPAYAGEQLSLSILTKDGEAVGPVSTAFTGVALSLIPVRLTRWTKIIVMIQFNAWLINSTLLLIGFLWGCTYLFTVGWMLWPVTGAGVIVCAVLSALPLVGVVWVVWRRRARFAEVVPTGAENSVYLNSWPQRTG</sequence>
<dbReference type="AlphaFoldDB" id="A0A4V6RDK2"/>
<protein>
    <submittedName>
        <fullName evidence="2">Uncharacterized protein</fullName>
    </submittedName>
</protein>
<gene>
    <name evidence="2" type="ORF">E5344_13380</name>
</gene>
<feature type="transmembrane region" description="Helical" evidence="1">
    <location>
        <begin position="186"/>
        <end position="213"/>
    </location>
</feature>
<dbReference type="Proteomes" id="UP000309893">
    <property type="component" value="Unassembled WGS sequence"/>
</dbReference>
<organism evidence="2 3">
    <name type="scientific">Microbacterium laevaniformans</name>
    <dbReference type="NCBI Taxonomy" id="36807"/>
    <lineage>
        <taxon>Bacteria</taxon>
        <taxon>Bacillati</taxon>
        <taxon>Actinomycetota</taxon>
        <taxon>Actinomycetes</taxon>
        <taxon>Micrococcales</taxon>
        <taxon>Microbacteriaceae</taxon>
        <taxon>Microbacterium</taxon>
    </lineage>
</organism>
<dbReference type="OrthoDB" id="4979042at2"/>